<dbReference type="OrthoDB" id="1448at10239"/>
<dbReference type="KEGG" id="vg:32707804"/>
<feature type="region of interest" description="Disordered" evidence="4">
    <location>
        <begin position="1"/>
        <end position="24"/>
    </location>
</feature>
<feature type="region of interest" description="Disordered" evidence="4">
    <location>
        <begin position="452"/>
        <end position="500"/>
    </location>
</feature>
<dbReference type="HAMAP" id="MF_04014">
    <property type="entry name" value="HSV_TRM1"/>
    <property type="match status" value="1"/>
</dbReference>
<name>A0A1S6JLM7_HSVA1</name>
<organism evidence="5 6">
    <name type="scientific">Herpesvirus ateles type 1 (strain Lennette)</name>
    <dbReference type="NCBI Taxonomy" id="35243"/>
    <lineage>
        <taxon>Viruses</taxon>
        <taxon>Duplodnaviria</taxon>
        <taxon>Heunggongvirae</taxon>
        <taxon>Peploviricota</taxon>
        <taxon>Herviviricetes</taxon>
        <taxon>Herpesvirales</taxon>
        <taxon>Orthoherpesviridae</taxon>
        <taxon>Alphaherpesvirinae</taxon>
        <taxon>Simplexvirus</taxon>
        <taxon>Simplexvirus atelinealpha1</taxon>
    </lineage>
</organism>
<feature type="compositionally biased region" description="Acidic residues" evidence="4">
    <location>
        <begin position="468"/>
        <end position="477"/>
    </location>
</feature>
<gene>
    <name evidence="5" type="primary">UL28</name>
</gene>
<proteinExistence type="inferred from homology"/>
<evidence type="ECO:0000313" key="6">
    <source>
        <dbReference type="Proteomes" id="UP000243553"/>
    </source>
</evidence>
<feature type="compositionally biased region" description="Gly residues" evidence="4">
    <location>
        <begin position="458"/>
        <end position="467"/>
    </location>
</feature>
<dbReference type="Proteomes" id="UP000243553">
    <property type="component" value="Segment"/>
</dbReference>
<evidence type="ECO:0000256" key="1">
    <source>
        <dbReference type="ARBA" id="ARBA00022612"/>
    </source>
</evidence>
<keyword evidence="3" id="KW-0231">Viral genome packaging</keyword>
<organismHost>
    <name type="scientific">Ateles</name>
    <dbReference type="NCBI Taxonomy" id="9506"/>
</organismHost>
<dbReference type="InterPro" id="IPR000501">
    <property type="entry name" value="UL28/UL56"/>
</dbReference>
<accession>A0A1S6JLM7</accession>
<keyword evidence="1" id="KW-1188">Viral release from host cell</keyword>
<keyword evidence="6" id="KW-1185">Reference proteome</keyword>
<protein>
    <submittedName>
        <fullName evidence="5">DNA packaging terminase subunit 2</fullName>
    </submittedName>
</protein>
<dbReference type="Pfam" id="PF01366">
    <property type="entry name" value="PRTP"/>
    <property type="match status" value="1"/>
</dbReference>
<evidence type="ECO:0000256" key="2">
    <source>
        <dbReference type="ARBA" id="ARBA00022921"/>
    </source>
</evidence>
<evidence type="ECO:0000256" key="4">
    <source>
        <dbReference type="SAM" id="MobiDB-lite"/>
    </source>
</evidence>
<evidence type="ECO:0000256" key="3">
    <source>
        <dbReference type="ARBA" id="ARBA00023219"/>
    </source>
</evidence>
<sequence>MASGGGRGETRPGPPRPAASAEPDAAAARQKMLALLGQVQTYIFQVELLKRCDPRVGAAKIPQLKLNALQVRVLERRLRPGLAAQASELVTPASLALDLALTYARREGERLLGELEAAAAGPAGPAGARRFFRRSMGLDRPCPHHRRVHLETYGGAVDMELCFLHDAENFLKQLNYCHLVTPAAAAAAALEGVWEFLADTVGAGLVVPPEISDPGHPCSACFEELCVTANQGASLAHRLAGRICDHATQQARVRLDDGEIARYLPHAVGVSAAARRRALLVLERAAEAAQEGPGAASAAAPGDDAAARGAALLEEHHVFRAAPRGLYAVSELRFWLASGDRERASTVDAFVDNLTALAEREARREVAVAAVELALFGRGCDHFDRAFGAELAALDVVDALMVGGQASSPDDQIEALIRACYDRHMSAPLIRRLVDPRQEDEEALRRVLERMGRRRRGAGGGEGGGDSGGEDGDDDGGGGDVDGRNDGGGGPEGRRGDADPADAWAEVAARAVADARERRRLYADRLTKRSLASLGRCVREQRGELDKMLRVSVYGELLPAAYAAVHNGFVARARFRRDVARAGTVIDNRGAAAVFDAHRFMRASLLRHQVDPAVLPSLTHRFFELVNGPMFDHHSHGFALPPNTALYYSVENVGLLPHLKEELARFMMTGAAPAGSADWAVSEFQRFYSFDETSGITPTQRAAWRYIRELIVATTLFASVFRCGPIELRRPDHVRPAPEGTCRYPPGLYITYDSDCPLVAIVEGDPDHLVGERTVAVYDRDVFSILYTVLQHLAPKLLREGEEREGELD</sequence>
<reference evidence="5 6" key="1">
    <citation type="journal article" date="2017" name="Arch. Virol.">
        <title>Sequence of the ateline alphaherpesvirus 1 (HVA1) genome.</title>
        <authorList>
            <person name="Eberle R."/>
            <person name="Black D.H."/>
        </authorList>
    </citation>
    <scope>NUCLEOTIDE SEQUENCE [LARGE SCALE GENOMIC DNA]</scope>
    <source>
        <strain evidence="5">Lennette</strain>
    </source>
</reference>
<keyword evidence="2" id="KW-0426">Late protein</keyword>
<dbReference type="GO" id="GO:0019073">
    <property type="term" value="P:viral DNA genome packaging"/>
    <property type="evidence" value="ECO:0007669"/>
    <property type="project" value="InterPro"/>
</dbReference>
<evidence type="ECO:0000313" key="5">
    <source>
        <dbReference type="EMBL" id="AQS79187.1"/>
    </source>
</evidence>
<dbReference type="EMBL" id="KY385637">
    <property type="protein sequence ID" value="AQS79187.1"/>
    <property type="molecule type" value="Genomic_DNA"/>
</dbReference>
<dbReference type="GeneID" id="32707804"/>
<dbReference type="RefSeq" id="YP_009361909.1">
    <property type="nucleotide sequence ID" value="NC_034446.1"/>
</dbReference>